<evidence type="ECO:0000256" key="1">
    <source>
        <dbReference type="ARBA" id="ARBA00001933"/>
    </source>
</evidence>
<organism evidence="5">
    <name type="scientific">marine metagenome</name>
    <dbReference type="NCBI Taxonomy" id="408172"/>
    <lineage>
        <taxon>unclassified sequences</taxon>
        <taxon>metagenomes</taxon>
        <taxon>ecological metagenomes</taxon>
    </lineage>
</organism>
<dbReference type="PANTHER" id="PTHR13693">
    <property type="entry name" value="CLASS II AMINOTRANSFERASE/8-AMINO-7-OXONONANOATE SYNTHASE"/>
    <property type="match status" value="1"/>
</dbReference>
<comment type="cofactor">
    <cofactor evidence="1">
        <name>pyridoxal 5'-phosphate</name>
        <dbReference type="ChEBI" id="CHEBI:597326"/>
    </cofactor>
</comment>
<dbReference type="InterPro" id="IPR050087">
    <property type="entry name" value="AON_synthase_class-II"/>
</dbReference>
<dbReference type="GO" id="GO:0030170">
    <property type="term" value="F:pyridoxal phosphate binding"/>
    <property type="evidence" value="ECO:0007669"/>
    <property type="project" value="InterPro"/>
</dbReference>
<dbReference type="InterPro" id="IPR015424">
    <property type="entry name" value="PyrdxlP-dep_Trfase"/>
</dbReference>
<protein>
    <recommendedName>
        <fullName evidence="4">Aminotransferase class I/classII large domain-containing protein</fullName>
    </recommendedName>
</protein>
<evidence type="ECO:0000259" key="4">
    <source>
        <dbReference type="Pfam" id="PF00155"/>
    </source>
</evidence>
<evidence type="ECO:0000256" key="2">
    <source>
        <dbReference type="ARBA" id="ARBA00022679"/>
    </source>
</evidence>
<feature type="domain" description="Aminotransferase class I/classII large" evidence="4">
    <location>
        <begin position="7"/>
        <end position="86"/>
    </location>
</feature>
<dbReference type="AlphaFoldDB" id="A0A382PLH6"/>
<dbReference type="PANTHER" id="PTHR13693:SF100">
    <property type="entry name" value="8-AMINO-7-OXONONANOATE SYNTHASE"/>
    <property type="match status" value="1"/>
</dbReference>
<dbReference type="EMBL" id="UINC01107945">
    <property type="protein sequence ID" value="SVC73697.1"/>
    <property type="molecule type" value="Genomic_DNA"/>
</dbReference>
<dbReference type="SUPFAM" id="SSF53383">
    <property type="entry name" value="PLP-dependent transferases"/>
    <property type="match status" value="1"/>
</dbReference>
<evidence type="ECO:0000256" key="3">
    <source>
        <dbReference type="ARBA" id="ARBA00022898"/>
    </source>
</evidence>
<dbReference type="InterPro" id="IPR004839">
    <property type="entry name" value="Aminotransferase_I/II_large"/>
</dbReference>
<gene>
    <name evidence="5" type="ORF">METZ01_LOCUS326551</name>
</gene>
<keyword evidence="3" id="KW-0663">Pyridoxal phosphate</keyword>
<dbReference type="GO" id="GO:0008710">
    <property type="term" value="F:8-amino-7-oxononanoate synthase activity"/>
    <property type="evidence" value="ECO:0007669"/>
    <property type="project" value="TreeGrafter"/>
</dbReference>
<dbReference type="GO" id="GO:0009102">
    <property type="term" value="P:biotin biosynthetic process"/>
    <property type="evidence" value="ECO:0007669"/>
    <property type="project" value="TreeGrafter"/>
</dbReference>
<name>A0A382PLH6_9ZZZZ</name>
<dbReference type="Gene3D" id="3.90.1150.10">
    <property type="entry name" value="Aspartate Aminotransferase, domain 1"/>
    <property type="match status" value="1"/>
</dbReference>
<dbReference type="Gene3D" id="3.40.640.10">
    <property type="entry name" value="Type I PLP-dependent aspartate aminotransferase-like (Major domain)"/>
    <property type="match status" value="1"/>
</dbReference>
<reference evidence="5" key="1">
    <citation type="submission" date="2018-05" db="EMBL/GenBank/DDBJ databases">
        <authorList>
            <person name="Lanie J.A."/>
            <person name="Ng W.-L."/>
            <person name="Kazmierczak K.M."/>
            <person name="Andrzejewski T.M."/>
            <person name="Davidsen T.M."/>
            <person name="Wayne K.J."/>
            <person name="Tettelin H."/>
            <person name="Glass J.I."/>
            <person name="Rusch D."/>
            <person name="Podicherti R."/>
            <person name="Tsui H.-C.T."/>
            <person name="Winkler M.E."/>
        </authorList>
    </citation>
    <scope>NUCLEOTIDE SEQUENCE</scope>
</reference>
<keyword evidence="2" id="KW-0808">Transferase</keyword>
<evidence type="ECO:0000313" key="5">
    <source>
        <dbReference type="EMBL" id="SVC73697.1"/>
    </source>
</evidence>
<sequence>VELDGRELLNFSSNDYLGLACHPALKTAAAKAVEEFGAGTGAARLISGSMRLHHELEEALADFNGTEAALSFATGYAAAGVVSALVSKGDV</sequence>
<dbReference type="Pfam" id="PF00155">
    <property type="entry name" value="Aminotran_1_2"/>
    <property type="match status" value="1"/>
</dbReference>
<dbReference type="InterPro" id="IPR015421">
    <property type="entry name" value="PyrdxlP-dep_Trfase_major"/>
</dbReference>
<dbReference type="InterPro" id="IPR015422">
    <property type="entry name" value="PyrdxlP-dep_Trfase_small"/>
</dbReference>
<accession>A0A382PLH6</accession>
<feature type="non-terminal residue" evidence="5">
    <location>
        <position position="91"/>
    </location>
</feature>
<proteinExistence type="predicted"/>
<feature type="non-terminal residue" evidence="5">
    <location>
        <position position="1"/>
    </location>
</feature>